<dbReference type="AlphaFoldDB" id="A0A8J2PDZ7"/>
<dbReference type="Proteomes" id="UP000708208">
    <property type="component" value="Unassembled WGS sequence"/>
</dbReference>
<evidence type="ECO:0000313" key="1">
    <source>
        <dbReference type="EMBL" id="CAG7818188.1"/>
    </source>
</evidence>
<gene>
    <name evidence="1" type="ORF">AFUS01_LOCUS28709</name>
</gene>
<protein>
    <submittedName>
        <fullName evidence="1">Uncharacterized protein</fullName>
    </submittedName>
</protein>
<comment type="caution">
    <text evidence="1">The sequence shown here is derived from an EMBL/GenBank/DDBJ whole genome shotgun (WGS) entry which is preliminary data.</text>
</comment>
<sequence>NNVTARSLLNLHVKTPHTRHGTKDATFNAEEGTIRIY</sequence>
<name>A0A8J2PDZ7_9HEXA</name>
<accession>A0A8J2PDZ7</accession>
<proteinExistence type="predicted"/>
<dbReference type="EMBL" id="CAJVCH010413749">
    <property type="protein sequence ID" value="CAG7818188.1"/>
    <property type="molecule type" value="Genomic_DNA"/>
</dbReference>
<reference evidence="1" key="1">
    <citation type="submission" date="2021-06" db="EMBL/GenBank/DDBJ databases">
        <authorList>
            <person name="Hodson N. C."/>
            <person name="Mongue J. A."/>
            <person name="Jaron S. K."/>
        </authorList>
    </citation>
    <scope>NUCLEOTIDE SEQUENCE</scope>
</reference>
<evidence type="ECO:0000313" key="2">
    <source>
        <dbReference type="Proteomes" id="UP000708208"/>
    </source>
</evidence>
<feature type="non-terminal residue" evidence="1">
    <location>
        <position position="1"/>
    </location>
</feature>
<keyword evidence="2" id="KW-1185">Reference proteome</keyword>
<organism evidence="1 2">
    <name type="scientific">Allacma fusca</name>
    <dbReference type="NCBI Taxonomy" id="39272"/>
    <lineage>
        <taxon>Eukaryota</taxon>
        <taxon>Metazoa</taxon>
        <taxon>Ecdysozoa</taxon>
        <taxon>Arthropoda</taxon>
        <taxon>Hexapoda</taxon>
        <taxon>Collembola</taxon>
        <taxon>Symphypleona</taxon>
        <taxon>Sminthuridae</taxon>
        <taxon>Allacma</taxon>
    </lineage>
</organism>
<feature type="non-terminal residue" evidence="1">
    <location>
        <position position="37"/>
    </location>
</feature>